<protein>
    <submittedName>
        <fullName evidence="3">3-oxoacyl</fullName>
    </submittedName>
</protein>
<evidence type="ECO:0000313" key="3">
    <source>
        <dbReference type="EMBL" id="OWR47410.1"/>
    </source>
</evidence>
<dbReference type="Gene3D" id="3.40.50.720">
    <property type="entry name" value="NAD(P)-binding Rossmann-like Domain"/>
    <property type="match status" value="1"/>
</dbReference>
<comment type="caution">
    <text evidence="3">The sequence shown here is derived from an EMBL/GenBank/DDBJ whole genome shotgun (WGS) entry which is preliminary data.</text>
</comment>
<proteinExistence type="inferred from homology"/>
<dbReference type="PANTHER" id="PTHR43975">
    <property type="entry name" value="ZGC:101858"/>
    <property type="match status" value="1"/>
</dbReference>
<organism evidence="3 4">
    <name type="scientific">Danaus plexippus plexippus</name>
    <dbReference type="NCBI Taxonomy" id="278856"/>
    <lineage>
        <taxon>Eukaryota</taxon>
        <taxon>Metazoa</taxon>
        <taxon>Ecdysozoa</taxon>
        <taxon>Arthropoda</taxon>
        <taxon>Hexapoda</taxon>
        <taxon>Insecta</taxon>
        <taxon>Pterygota</taxon>
        <taxon>Neoptera</taxon>
        <taxon>Endopterygota</taxon>
        <taxon>Lepidoptera</taxon>
        <taxon>Glossata</taxon>
        <taxon>Ditrysia</taxon>
        <taxon>Papilionoidea</taxon>
        <taxon>Nymphalidae</taxon>
        <taxon>Danainae</taxon>
        <taxon>Danaini</taxon>
        <taxon>Danaina</taxon>
        <taxon>Danaus</taxon>
        <taxon>Danaus</taxon>
    </lineage>
</organism>
<dbReference type="PANTHER" id="PTHR43975:SF2">
    <property type="entry name" value="EG:BACR7A4.14 PROTEIN-RELATED"/>
    <property type="match status" value="1"/>
</dbReference>
<keyword evidence="4" id="KW-1185">Reference proteome</keyword>
<keyword evidence="1" id="KW-0560">Oxidoreductase</keyword>
<dbReference type="Pfam" id="PF13561">
    <property type="entry name" value="adh_short_C2"/>
    <property type="match status" value="1"/>
</dbReference>
<evidence type="ECO:0000256" key="1">
    <source>
        <dbReference type="ARBA" id="ARBA00023002"/>
    </source>
</evidence>
<reference evidence="3 4" key="1">
    <citation type="journal article" date="2011" name="Cell">
        <title>The monarch butterfly genome yields insights into long-distance migration.</title>
        <authorList>
            <person name="Zhan S."/>
            <person name="Merlin C."/>
            <person name="Boore J.L."/>
            <person name="Reppert S.M."/>
        </authorList>
    </citation>
    <scope>NUCLEOTIDE SEQUENCE [LARGE SCALE GENOMIC DNA]</scope>
    <source>
        <strain evidence="3">F-2</strain>
    </source>
</reference>
<dbReference type="InParanoid" id="A0A212F0Z9"/>
<gene>
    <name evidence="3" type="ORF">KGM_201619</name>
</gene>
<dbReference type="PROSITE" id="PS00061">
    <property type="entry name" value="ADH_SHORT"/>
    <property type="match status" value="1"/>
</dbReference>
<evidence type="ECO:0000313" key="4">
    <source>
        <dbReference type="Proteomes" id="UP000007151"/>
    </source>
</evidence>
<dbReference type="GO" id="GO:0016491">
    <property type="term" value="F:oxidoreductase activity"/>
    <property type="evidence" value="ECO:0007669"/>
    <property type="project" value="UniProtKB-KW"/>
</dbReference>
<name>A0A212F0Z9_DANPL</name>
<comment type="similarity">
    <text evidence="2">Belongs to the short-chain dehydrogenases/reductases (SDR) family.</text>
</comment>
<dbReference type="KEGG" id="dpl:KGM_201619"/>
<dbReference type="CDD" id="cd05233">
    <property type="entry name" value="SDR_c"/>
    <property type="match status" value="1"/>
</dbReference>
<dbReference type="InterPro" id="IPR036291">
    <property type="entry name" value="NAD(P)-bd_dom_sf"/>
</dbReference>
<accession>A0A212F0Z9</accession>
<dbReference type="Proteomes" id="UP000007151">
    <property type="component" value="Unassembled WGS sequence"/>
</dbReference>
<dbReference type="InterPro" id="IPR002347">
    <property type="entry name" value="SDR_fam"/>
</dbReference>
<dbReference type="InterPro" id="IPR020904">
    <property type="entry name" value="Sc_DH/Rdtase_CS"/>
</dbReference>
<dbReference type="SUPFAM" id="SSF51735">
    <property type="entry name" value="NAD(P)-binding Rossmann-fold domains"/>
    <property type="match status" value="1"/>
</dbReference>
<dbReference type="Pfam" id="PF00106">
    <property type="entry name" value="adh_short"/>
    <property type="match status" value="1"/>
</dbReference>
<sequence>MNFSKKVILITGAASGIGKAIALSFAKLSARLSLIDINFENLNKVAEDCEILNENKVFKVATNVSDTNNVKEAVTATVQEFDRLDVVINCAGICDMNGITGENLIENLGKVLNINLISHIAATHYAADELIKSKGCVVNISSIFGTTATKNGIPYAVSKAGMVHFTKCAALELAEKGVRNFEENTPLKHLAEAQDIAEMAVFLASDKAKHVTGIDVIIDSGITLRKMK</sequence>
<dbReference type="STRING" id="278856.A0A212F0Z9"/>
<dbReference type="PRINTS" id="PR00081">
    <property type="entry name" value="GDHRDH"/>
</dbReference>
<dbReference type="AlphaFoldDB" id="A0A212F0Z9"/>
<dbReference type="EMBL" id="AGBW02010996">
    <property type="protein sequence ID" value="OWR47410.1"/>
    <property type="molecule type" value="Genomic_DNA"/>
</dbReference>
<dbReference type="PRINTS" id="PR00080">
    <property type="entry name" value="SDRFAMILY"/>
</dbReference>
<evidence type="ECO:0000256" key="2">
    <source>
        <dbReference type="RuleBase" id="RU000363"/>
    </source>
</evidence>